<organism evidence="1 2">
    <name type="scientific">Thalassoglobus neptunius</name>
    <dbReference type="NCBI Taxonomy" id="1938619"/>
    <lineage>
        <taxon>Bacteria</taxon>
        <taxon>Pseudomonadati</taxon>
        <taxon>Planctomycetota</taxon>
        <taxon>Planctomycetia</taxon>
        <taxon>Planctomycetales</taxon>
        <taxon>Planctomycetaceae</taxon>
        <taxon>Thalassoglobus</taxon>
    </lineage>
</organism>
<dbReference type="EMBL" id="SIHI01000056">
    <property type="protein sequence ID" value="TWT40077.1"/>
    <property type="molecule type" value="Genomic_DNA"/>
</dbReference>
<gene>
    <name evidence="1" type="ORF">KOR42_50120</name>
</gene>
<dbReference type="Proteomes" id="UP000317243">
    <property type="component" value="Unassembled WGS sequence"/>
</dbReference>
<keyword evidence="2" id="KW-1185">Reference proteome</keyword>
<name>A0A5C5VPK8_9PLAN</name>
<evidence type="ECO:0000313" key="2">
    <source>
        <dbReference type="Proteomes" id="UP000317243"/>
    </source>
</evidence>
<comment type="caution">
    <text evidence="1">The sequence shown here is derived from an EMBL/GenBank/DDBJ whole genome shotgun (WGS) entry which is preliminary data.</text>
</comment>
<proteinExistence type="predicted"/>
<protein>
    <submittedName>
        <fullName evidence="1">Uncharacterized protein</fullName>
    </submittedName>
</protein>
<sequence>MGANVIDRRCPGQKAIQRMHFHSAGNAGSRDGICNEPPGDNVVVGIVSGHLNLERSTDFEIKWACGINDRGGISGSRVSDCHGPGLDIKATAIIFNADCEFVITSRLDIPDQVTRRVVERGSVVLSHQRVDQGIAIRIVGIGVVFVRGSNRDGDRTENPFRATGPDEFRIKGIRSTVSCQSNVCNQITIFDAEIYDFDRSVRIGEDEVDW</sequence>
<reference evidence="1 2" key="1">
    <citation type="submission" date="2019-02" db="EMBL/GenBank/DDBJ databases">
        <title>Deep-cultivation of Planctomycetes and their phenomic and genomic characterization uncovers novel biology.</title>
        <authorList>
            <person name="Wiegand S."/>
            <person name="Jogler M."/>
            <person name="Boedeker C."/>
            <person name="Pinto D."/>
            <person name="Vollmers J."/>
            <person name="Rivas-Marin E."/>
            <person name="Kohn T."/>
            <person name="Peeters S.H."/>
            <person name="Heuer A."/>
            <person name="Rast P."/>
            <person name="Oberbeckmann S."/>
            <person name="Bunk B."/>
            <person name="Jeske O."/>
            <person name="Meyerdierks A."/>
            <person name="Storesund J.E."/>
            <person name="Kallscheuer N."/>
            <person name="Luecker S."/>
            <person name="Lage O.M."/>
            <person name="Pohl T."/>
            <person name="Merkel B.J."/>
            <person name="Hornburger P."/>
            <person name="Mueller R.-W."/>
            <person name="Bruemmer F."/>
            <person name="Labrenz M."/>
            <person name="Spormann A.M."/>
            <person name="Op Den Camp H."/>
            <person name="Overmann J."/>
            <person name="Amann R."/>
            <person name="Jetten M.S.M."/>
            <person name="Mascher T."/>
            <person name="Medema M.H."/>
            <person name="Devos D.P."/>
            <person name="Kaster A.-K."/>
            <person name="Ovreas L."/>
            <person name="Rohde M."/>
            <person name="Galperin M.Y."/>
            <person name="Jogler C."/>
        </authorList>
    </citation>
    <scope>NUCLEOTIDE SEQUENCE [LARGE SCALE GENOMIC DNA]</scope>
    <source>
        <strain evidence="1 2">KOR42</strain>
    </source>
</reference>
<evidence type="ECO:0000313" key="1">
    <source>
        <dbReference type="EMBL" id="TWT40077.1"/>
    </source>
</evidence>
<dbReference type="AlphaFoldDB" id="A0A5C5VPK8"/>
<accession>A0A5C5VPK8</accession>